<dbReference type="Pfam" id="PF08352">
    <property type="entry name" value="oligo_HPY"/>
    <property type="match status" value="1"/>
</dbReference>
<keyword evidence="9" id="KW-1185">Reference proteome</keyword>
<dbReference type="Gene3D" id="3.40.50.300">
    <property type="entry name" value="P-loop containing nucleotide triphosphate hydrolases"/>
    <property type="match status" value="1"/>
</dbReference>
<evidence type="ECO:0000256" key="5">
    <source>
        <dbReference type="SAM" id="MobiDB-lite"/>
    </source>
</evidence>
<dbReference type="InterPro" id="IPR003439">
    <property type="entry name" value="ABC_transporter-like_ATP-bd"/>
</dbReference>
<evidence type="ECO:0000256" key="2">
    <source>
        <dbReference type="ARBA" id="ARBA00022448"/>
    </source>
</evidence>
<evidence type="ECO:0000256" key="4">
    <source>
        <dbReference type="ARBA" id="ARBA00022840"/>
    </source>
</evidence>
<dbReference type="SUPFAM" id="SSF52540">
    <property type="entry name" value="P-loop containing nucleoside triphosphate hydrolases"/>
    <property type="match status" value="1"/>
</dbReference>
<sequence>MTVLLEVSGLTKRCAVRRDHVTACEDVTFRVRRGEALAPARPSGPDWPNCCACTPAGSATAARVTELVDTVGLPGLADARPARLSGGQRQRAAIARAPAVEPDILLLDEAVAALDVSVQAQILTTPWHPYTRALLGSVPRPGRRPRRTRRPADSA</sequence>
<keyword evidence="3" id="KW-0547">Nucleotide-binding</keyword>
<keyword evidence="4" id="KW-0067">ATP-binding</keyword>
<evidence type="ECO:0000256" key="1">
    <source>
        <dbReference type="ARBA" id="ARBA00005417"/>
    </source>
</evidence>
<feature type="domain" description="Oligopeptide/dipeptide ABC transporter C-terminal" evidence="7">
    <location>
        <begin position="120"/>
        <end position="147"/>
    </location>
</feature>
<evidence type="ECO:0000313" key="9">
    <source>
        <dbReference type="Proteomes" id="UP000653411"/>
    </source>
</evidence>
<evidence type="ECO:0000256" key="3">
    <source>
        <dbReference type="ARBA" id="ARBA00022741"/>
    </source>
</evidence>
<comment type="caution">
    <text evidence="8">The sequence shown here is derived from an EMBL/GenBank/DDBJ whole genome shotgun (WGS) entry which is preliminary data.</text>
</comment>
<dbReference type="RefSeq" id="WP_308426581.1">
    <property type="nucleotide sequence ID" value="NZ_BMML01000025.1"/>
</dbReference>
<evidence type="ECO:0000259" key="7">
    <source>
        <dbReference type="Pfam" id="PF08352"/>
    </source>
</evidence>
<feature type="domain" description="ABC transporter" evidence="6">
    <location>
        <begin position="43"/>
        <end position="111"/>
    </location>
</feature>
<organism evidence="8 9">
    <name type="scientific">Streptomyces fuscichromogenes</name>
    <dbReference type="NCBI Taxonomy" id="1324013"/>
    <lineage>
        <taxon>Bacteria</taxon>
        <taxon>Bacillati</taxon>
        <taxon>Actinomycetota</taxon>
        <taxon>Actinomycetes</taxon>
        <taxon>Kitasatosporales</taxon>
        <taxon>Streptomycetaceae</taxon>
        <taxon>Streptomyces</taxon>
    </lineage>
</organism>
<dbReference type="GO" id="GO:0016887">
    <property type="term" value="F:ATP hydrolysis activity"/>
    <property type="evidence" value="ECO:0007669"/>
    <property type="project" value="InterPro"/>
</dbReference>
<accession>A0A917XKX1</accession>
<proteinExistence type="inferred from homology"/>
<dbReference type="InterPro" id="IPR027417">
    <property type="entry name" value="P-loop_NTPase"/>
</dbReference>
<dbReference type="Proteomes" id="UP000653411">
    <property type="component" value="Unassembled WGS sequence"/>
</dbReference>
<reference evidence="8" key="2">
    <citation type="submission" date="2020-09" db="EMBL/GenBank/DDBJ databases">
        <authorList>
            <person name="Sun Q."/>
            <person name="Zhou Y."/>
        </authorList>
    </citation>
    <scope>NUCLEOTIDE SEQUENCE</scope>
    <source>
        <strain evidence="8">CGMCC 4.7110</strain>
    </source>
</reference>
<dbReference type="PANTHER" id="PTHR43776">
    <property type="entry name" value="TRANSPORT ATP-BINDING PROTEIN"/>
    <property type="match status" value="1"/>
</dbReference>
<evidence type="ECO:0000259" key="6">
    <source>
        <dbReference type="Pfam" id="PF00005"/>
    </source>
</evidence>
<dbReference type="GO" id="GO:0015833">
    <property type="term" value="P:peptide transport"/>
    <property type="evidence" value="ECO:0007669"/>
    <property type="project" value="InterPro"/>
</dbReference>
<dbReference type="GO" id="GO:0005524">
    <property type="term" value="F:ATP binding"/>
    <property type="evidence" value="ECO:0007669"/>
    <property type="project" value="UniProtKB-KW"/>
</dbReference>
<dbReference type="PANTHER" id="PTHR43776:SF7">
    <property type="entry name" value="D,D-DIPEPTIDE TRANSPORT ATP-BINDING PROTEIN DDPF-RELATED"/>
    <property type="match status" value="1"/>
</dbReference>
<gene>
    <name evidence="8" type="ORF">GCM10011578_080880</name>
</gene>
<dbReference type="AlphaFoldDB" id="A0A917XKX1"/>
<dbReference type="Pfam" id="PF00005">
    <property type="entry name" value="ABC_tran"/>
    <property type="match status" value="1"/>
</dbReference>
<reference evidence="8" key="1">
    <citation type="journal article" date="2014" name="Int. J. Syst. Evol. Microbiol.">
        <title>Complete genome sequence of Corynebacterium casei LMG S-19264T (=DSM 44701T), isolated from a smear-ripened cheese.</title>
        <authorList>
            <consortium name="US DOE Joint Genome Institute (JGI-PGF)"/>
            <person name="Walter F."/>
            <person name="Albersmeier A."/>
            <person name="Kalinowski J."/>
            <person name="Ruckert C."/>
        </authorList>
    </citation>
    <scope>NUCLEOTIDE SEQUENCE</scope>
    <source>
        <strain evidence="8">CGMCC 4.7110</strain>
    </source>
</reference>
<dbReference type="EMBL" id="BMML01000025">
    <property type="protein sequence ID" value="GGN37026.1"/>
    <property type="molecule type" value="Genomic_DNA"/>
</dbReference>
<dbReference type="InterPro" id="IPR013563">
    <property type="entry name" value="Oligopep_ABC_C"/>
</dbReference>
<dbReference type="InterPro" id="IPR050319">
    <property type="entry name" value="ABC_transp_ATP-bind"/>
</dbReference>
<protein>
    <submittedName>
        <fullName evidence="8">Uncharacterized protein</fullName>
    </submittedName>
</protein>
<keyword evidence="2" id="KW-0813">Transport</keyword>
<evidence type="ECO:0000313" key="8">
    <source>
        <dbReference type="EMBL" id="GGN37026.1"/>
    </source>
</evidence>
<name>A0A917XKX1_9ACTN</name>
<comment type="similarity">
    <text evidence="1">Belongs to the ABC transporter superfamily.</text>
</comment>
<feature type="region of interest" description="Disordered" evidence="5">
    <location>
        <begin position="134"/>
        <end position="155"/>
    </location>
</feature>